<keyword evidence="1" id="KW-0472">Membrane</keyword>
<dbReference type="EMBL" id="OX459959">
    <property type="protein sequence ID" value="CAI9164479.1"/>
    <property type="molecule type" value="Genomic_DNA"/>
</dbReference>
<feature type="transmembrane region" description="Helical" evidence="1">
    <location>
        <begin position="6"/>
        <end position="25"/>
    </location>
</feature>
<evidence type="ECO:0000313" key="2">
    <source>
        <dbReference type="EMBL" id="CAI9164479.1"/>
    </source>
</evidence>
<organism evidence="2 3">
    <name type="scientific">Rangifer tarandus platyrhynchus</name>
    <name type="common">Svalbard reindeer</name>
    <dbReference type="NCBI Taxonomy" id="3082113"/>
    <lineage>
        <taxon>Eukaryota</taxon>
        <taxon>Metazoa</taxon>
        <taxon>Chordata</taxon>
        <taxon>Craniata</taxon>
        <taxon>Vertebrata</taxon>
        <taxon>Euteleostomi</taxon>
        <taxon>Mammalia</taxon>
        <taxon>Eutheria</taxon>
        <taxon>Laurasiatheria</taxon>
        <taxon>Artiodactyla</taxon>
        <taxon>Ruminantia</taxon>
        <taxon>Pecora</taxon>
        <taxon>Cervidae</taxon>
        <taxon>Odocoileinae</taxon>
        <taxon>Rangifer</taxon>
    </lineage>
</organism>
<sequence length="103" mass="11421">MFTNNFSLLFILFYILSNNLSFLTLKKFSCIFLSLSIAAKQYYHTCNGLEQHTFIVSPFPWVGNPSLAELGQSARTCGCSDVAGTGISSEKHPLPSSCDCWQD</sequence>
<keyword evidence="1" id="KW-0812">Transmembrane</keyword>
<proteinExistence type="predicted"/>
<gene>
    <name evidence="2" type="ORF">MRATA1EN1_LOCUS13441</name>
</gene>
<evidence type="ECO:0008006" key="4">
    <source>
        <dbReference type="Google" id="ProtNLM"/>
    </source>
</evidence>
<protein>
    <recommendedName>
        <fullName evidence="4">Secreted protein</fullName>
    </recommendedName>
</protein>
<evidence type="ECO:0000313" key="3">
    <source>
        <dbReference type="Proteomes" id="UP001176941"/>
    </source>
</evidence>
<name>A0ABN8YSJ1_RANTA</name>
<dbReference type="Proteomes" id="UP001176941">
    <property type="component" value="Chromosome 23"/>
</dbReference>
<accession>A0ABN8YSJ1</accession>
<evidence type="ECO:0000256" key="1">
    <source>
        <dbReference type="SAM" id="Phobius"/>
    </source>
</evidence>
<keyword evidence="1" id="KW-1133">Transmembrane helix</keyword>
<reference evidence="2" key="1">
    <citation type="submission" date="2023-04" db="EMBL/GenBank/DDBJ databases">
        <authorList>
            <consortium name="ELIXIR-Norway"/>
        </authorList>
    </citation>
    <scope>NUCLEOTIDE SEQUENCE [LARGE SCALE GENOMIC DNA]</scope>
</reference>
<keyword evidence="3" id="KW-1185">Reference proteome</keyword>